<organism evidence="3">
    <name type="scientific">Tanacetum cinerariifolium</name>
    <name type="common">Dalmatian daisy</name>
    <name type="synonym">Chrysanthemum cinerariifolium</name>
    <dbReference type="NCBI Taxonomy" id="118510"/>
    <lineage>
        <taxon>Eukaryota</taxon>
        <taxon>Viridiplantae</taxon>
        <taxon>Streptophyta</taxon>
        <taxon>Embryophyta</taxon>
        <taxon>Tracheophyta</taxon>
        <taxon>Spermatophyta</taxon>
        <taxon>Magnoliopsida</taxon>
        <taxon>eudicotyledons</taxon>
        <taxon>Gunneridae</taxon>
        <taxon>Pentapetalae</taxon>
        <taxon>asterids</taxon>
        <taxon>campanulids</taxon>
        <taxon>Asterales</taxon>
        <taxon>Asteraceae</taxon>
        <taxon>Asteroideae</taxon>
        <taxon>Anthemideae</taxon>
        <taxon>Anthemidinae</taxon>
        <taxon>Tanacetum</taxon>
    </lineage>
</organism>
<dbReference type="Pfam" id="PF00098">
    <property type="entry name" value="zf-CCHC"/>
    <property type="match status" value="1"/>
</dbReference>
<dbReference type="SUPFAM" id="SSF57756">
    <property type="entry name" value="Retrovirus zinc finger-like domains"/>
    <property type="match status" value="1"/>
</dbReference>
<dbReference type="AlphaFoldDB" id="A0A6L2LEN6"/>
<feature type="domain" description="CCHC-type" evidence="2">
    <location>
        <begin position="126"/>
        <end position="140"/>
    </location>
</feature>
<proteinExistence type="predicted"/>
<evidence type="ECO:0000256" key="1">
    <source>
        <dbReference type="SAM" id="MobiDB-lite"/>
    </source>
</evidence>
<feature type="region of interest" description="Disordered" evidence="1">
    <location>
        <begin position="94"/>
        <end position="118"/>
    </location>
</feature>
<reference evidence="3" key="1">
    <citation type="journal article" date="2019" name="Sci. Rep.">
        <title>Draft genome of Tanacetum cinerariifolium, the natural source of mosquito coil.</title>
        <authorList>
            <person name="Yamashiro T."/>
            <person name="Shiraishi A."/>
            <person name="Satake H."/>
            <person name="Nakayama K."/>
        </authorList>
    </citation>
    <scope>NUCLEOTIDE SEQUENCE</scope>
</reference>
<comment type="caution">
    <text evidence="3">The sequence shown here is derived from an EMBL/GenBank/DDBJ whole genome shotgun (WGS) entry which is preliminary data.</text>
</comment>
<dbReference type="InterPro" id="IPR036875">
    <property type="entry name" value="Znf_CCHC_sf"/>
</dbReference>
<dbReference type="GO" id="GO:0008270">
    <property type="term" value="F:zinc ion binding"/>
    <property type="evidence" value="ECO:0007669"/>
    <property type="project" value="InterPro"/>
</dbReference>
<name>A0A6L2LEN6_TANCI</name>
<dbReference type="GO" id="GO:0003676">
    <property type="term" value="F:nucleic acid binding"/>
    <property type="evidence" value="ECO:0007669"/>
    <property type="project" value="InterPro"/>
</dbReference>
<accession>A0A6L2LEN6</accession>
<evidence type="ECO:0000313" key="3">
    <source>
        <dbReference type="EMBL" id="GEU60108.1"/>
    </source>
</evidence>
<gene>
    <name evidence="3" type="ORF">Tci_032086</name>
</gene>
<evidence type="ECO:0000259" key="2">
    <source>
        <dbReference type="Pfam" id="PF00098"/>
    </source>
</evidence>
<sequence>MLDWTDFASWQQRIRLYYWEKENGVNILKSIDEGPFQMRRFKETLDEGEKGAFHLGPERPRVYSDLLPEDKERNQATIQGGRVVVQIVYSRQNRGQENNARGTSAAGNGRAHNRVGNANTGQARQIKCYNCNGIGHIARNYTQPKQPHNSKYFKDMMLLMQAQKNMVLLDEEQLLFITGGQDNVVDEDTMFMANLSSVDPIYDEAGPSYDSDILSEVYHYDNYQDVVCKYHEVHEMHDDVQPNCVVDSDAEYTGDTNMIMYDENVKDNAEPVRKVAIGYKNPLCLTRAKQVQPALYNGHETINTHHVLAIVHNSEDTLEIAEITRKKMNDIMKNPLWTK</sequence>
<dbReference type="EMBL" id="BKCJ010004283">
    <property type="protein sequence ID" value="GEU60108.1"/>
    <property type="molecule type" value="Genomic_DNA"/>
</dbReference>
<protein>
    <recommendedName>
        <fullName evidence="2">CCHC-type domain-containing protein</fullName>
    </recommendedName>
</protein>
<dbReference type="InterPro" id="IPR001878">
    <property type="entry name" value="Znf_CCHC"/>
</dbReference>
<dbReference type="Gene3D" id="4.10.60.10">
    <property type="entry name" value="Zinc finger, CCHC-type"/>
    <property type="match status" value="1"/>
</dbReference>
<feature type="compositionally biased region" description="Polar residues" evidence="1">
    <location>
        <begin position="94"/>
        <end position="106"/>
    </location>
</feature>